<reference evidence="2 3" key="1">
    <citation type="journal article" date="2008" name="Nature">
        <title>The genome of Laccaria bicolor provides insights into mycorrhizal symbiosis.</title>
        <authorList>
            <person name="Martin F."/>
            <person name="Aerts A."/>
            <person name="Ahren D."/>
            <person name="Brun A."/>
            <person name="Danchin E.G.J."/>
            <person name="Duchaussoy F."/>
            <person name="Gibon J."/>
            <person name="Kohler A."/>
            <person name="Lindquist E."/>
            <person name="Pereda V."/>
            <person name="Salamov A."/>
            <person name="Shapiro H.J."/>
            <person name="Wuyts J."/>
            <person name="Blaudez D."/>
            <person name="Buee M."/>
            <person name="Brokstein P."/>
            <person name="Canbaeck B."/>
            <person name="Cohen D."/>
            <person name="Courty P.E."/>
            <person name="Coutinho P.M."/>
            <person name="Delaruelle C."/>
            <person name="Detter J.C."/>
            <person name="Deveau A."/>
            <person name="DiFazio S."/>
            <person name="Duplessis S."/>
            <person name="Fraissinet-Tachet L."/>
            <person name="Lucic E."/>
            <person name="Frey-Klett P."/>
            <person name="Fourrey C."/>
            <person name="Feussner I."/>
            <person name="Gay G."/>
            <person name="Grimwood J."/>
            <person name="Hoegger P.J."/>
            <person name="Jain P."/>
            <person name="Kilaru S."/>
            <person name="Labbe J."/>
            <person name="Lin Y.C."/>
            <person name="Legue V."/>
            <person name="Le Tacon F."/>
            <person name="Marmeisse R."/>
            <person name="Melayah D."/>
            <person name="Montanini B."/>
            <person name="Muratet M."/>
            <person name="Nehls U."/>
            <person name="Niculita-Hirzel H."/>
            <person name="Oudot-Le Secq M.P."/>
            <person name="Peter M."/>
            <person name="Quesneville H."/>
            <person name="Rajashekar B."/>
            <person name="Reich M."/>
            <person name="Rouhier N."/>
            <person name="Schmutz J."/>
            <person name="Yin T."/>
            <person name="Chalot M."/>
            <person name="Henrissat B."/>
            <person name="Kuees U."/>
            <person name="Lucas S."/>
            <person name="Van de Peer Y."/>
            <person name="Podila G.K."/>
            <person name="Polle A."/>
            <person name="Pukkila P.J."/>
            <person name="Richardson P.M."/>
            <person name="Rouze P."/>
            <person name="Sanders I.R."/>
            <person name="Stajich J.E."/>
            <person name="Tunlid A."/>
            <person name="Tuskan G."/>
            <person name="Grigoriev I.V."/>
        </authorList>
    </citation>
    <scope>NUCLEOTIDE SEQUENCE [LARGE SCALE GENOMIC DNA]</scope>
    <source>
        <strain evidence="3">S238N-H82 / ATCC MYA-4686</strain>
    </source>
</reference>
<evidence type="ECO:0000259" key="1">
    <source>
        <dbReference type="PROSITE" id="PS50835"/>
    </source>
</evidence>
<evidence type="ECO:0000313" key="2">
    <source>
        <dbReference type="EMBL" id="EDR02799.1"/>
    </source>
</evidence>
<evidence type="ECO:0000313" key="3">
    <source>
        <dbReference type="Proteomes" id="UP000001194"/>
    </source>
</evidence>
<organism evidence="3">
    <name type="scientific">Laccaria bicolor (strain S238N-H82 / ATCC MYA-4686)</name>
    <name type="common">Bicoloured deceiver</name>
    <name type="synonym">Laccaria laccata var. bicolor</name>
    <dbReference type="NCBI Taxonomy" id="486041"/>
    <lineage>
        <taxon>Eukaryota</taxon>
        <taxon>Fungi</taxon>
        <taxon>Dikarya</taxon>
        <taxon>Basidiomycota</taxon>
        <taxon>Agaricomycotina</taxon>
        <taxon>Agaricomycetes</taxon>
        <taxon>Agaricomycetidae</taxon>
        <taxon>Agaricales</taxon>
        <taxon>Agaricineae</taxon>
        <taxon>Hydnangiaceae</taxon>
        <taxon>Laccaria</taxon>
    </lineage>
</organism>
<keyword evidence="3" id="KW-1185">Reference proteome</keyword>
<name>B0DRK3_LACBS</name>
<dbReference type="EMBL" id="DS547128">
    <property type="protein sequence ID" value="EDR02799.1"/>
    <property type="molecule type" value="Genomic_DNA"/>
</dbReference>
<dbReference type="GeneID" id="6082244"/>
<dbReference type="InterPro" id="IPR007110">
    <property type="entry name" value="Ig-like_dom"/>
</dbReference>
<sequence length="92" mass="10334">MSTNPHTSFNLNFVLGVSGIDPHMWRTQLSCEVHVRFPQLRYSPSGLTPTIIIQWFSSTSCPARGPVISINRYSQPTYVSSVTPQTTLMYPC</sequence>
<accession>B0DRK3</accession>
<dbReference type="RefSeq" id="XP_001886509.1">
    <property type="nucleotide sequence ID" value="XM_001886474.1"/>
</dbReference>
<protein>
    <submittedName>
        <fullName evidence="2">Predicted protein</fullName>
    </submittedName>
</protein>
<dbReference type="Proteomes" id="UP000001194">
    <property type="component" value="Unassembled WGS sequence"/>
</dbReference>
<feature type="domain" description="Ig-like" evidence="1">
    <location>
        <begin position="5"/>
        <end position="92"/>
    </location>
</feature>
<proteinExistence type="predicted"/>
<dbReference type="InParanoid" id="B0DRK3"/>
<dbReference type="AlphaFoldDB" id="B0DRK3"/>
<dbReference type="HOGENOM" id="CLU_2413630_0_0_1"/>
<gene>
    <name evidence="2" type="ORF">LACBIDRAFT_308069</name>
</gene>
<dbReference type="PROSITE" id="PS50835">
    <property type="entry name" value="IG_LIKE"/>
    <property type="match status" value="1"/>
</dbReference>
<dbReference type="KEGG" id="lbc:LACBIDRAFT_308069"/>